<evidence type="ECO:0000256" key="1">
    <source>
        <dbReference type="ARBA" id="ARBA00004370"/>
    </source>
</evidence>
<dbReference type="FunFam" id="2.60.40.10:FF:000370">
    <property type="entry name" value="CMRF35-like molecule 1"/>
    <property type="match status" value="1"/>
</dbReference>
<reference evidence="7" key="2">
    <citation type="submission" date="2025-09" db="UniProtKB">
        <authorList>
            <consortium name="Ensembl"/>
        </authorList>
    </citation>
    <scope>IDENTIFICATION</scope>
</reference>
<dbReference type="Ensembl" id="ENSTMTT00000023553.1">
    <property type="protein sequence ID" value="ENSTMTP00000022748.1"/>
    <property type="gene ID" value="ENSTMTG00000016616.1"/>
</dbReference>
<comment type="subcellular location">
    <subcellularLocation>
        <location evidence="1">Membrane</location>
    </subcellularLocation>
</comment>
<keyword evidence="3" id="KW-0732">Signal</keyword>
<name>A0A674JPV8_9SAUR</name>
<keyword evidence="4" id="KW-0472">Membrane</keyword>
<evidence type="ECO:0000313" key="8">
    <source>
        <dbReference type="Proteomes" id="UP000472274"/>
    </source>
</evidence>
<evidence type="ECO:0000256" key="2">
    <source>
        <dbReference type="ARBA" id="ARBA00022692"/>
    </source>
</evidence>
<dbReference type="InterPro" id="IPR036179">
    <property type="entry name" value="Ig-like_dom_sf"/>
</dbReference>
<dbReference type="PANTHER" id="PTHR11860">
    <property type="entry name" value="POLYMERIC-IMMUNOGLOBULIN RECEPTOR"/>
    <property type="match status" value="1"/>
</dbReference>
<evidence type="ECO:0000259" key="6">
    <source>
        <dbReference type="PROSITE" id="PS50835"/>
    </source>
</evidence>
<dbReference type="InterPro" id="IPR003599">
    <property type="entry name" value="Ig_sub"/>
</dbReference>
<protein>
    <recommendedName>
        <fullName evidence="6">Ig-like domain-containing protein</fullName>
    </recommendedName>
</protein>
<proteinExistence type="predicted"/>
<keyword evidence="2" id="KW-0812">Transmembrane</keyword>
<dbReference type="GO" id="GO:0005886">
    <property type="term" value="C:plasma membrane"/>
    <property type="evidence" value="ECO:0007669"/>
    <property type="project" value="TreeGrafter"/>
</dbReference>
<dbReference type="InterPro" id="IPR013106">
    <property type="entry name" value="Ig_V-set"/>
</dbReference>
<dbReference type="InterPro" id="IPR013783">
    <property type="entry name" value="Ig-like_fold"/>
</dbReference>
<dbReference type="CDD" id="cd05716">
    <property type="entry name" value="IgV_pIgR_like"/>
    <property type="match status" value="1"/>
</dbReference>
<dbReference type="PANTHER" id="PTHR11860:SF87">
    <property type="entry name" value="CMRF35-LIKE MOLECULE 8"/>
    <property type="match status" value="1"/>
</dbReference>
<dbReference type="PROSITE" id="PS50835">
    <property type="entry name" value="IG_LIKE"/>
    <property type="match status" value="1"/>
</dbReference>
<dbReference type="Gene3D" id="2.60.40.10">
    <property type="entry name" value="Immunoglobulins"/>
    <property type="match status" value="1"/>
</dbReference>
<dbReference type="Proteomes" id="UP000472274">
    <property type="component" value="Unplaced"/>
</dbReference>
<evidence type="ECO:0000256" key="5">
    <source>
        <dbReference type="ARBA" id="ARBA00023157"/>
    </source>
</evidence>
<feature type="domain" description="Ig-like" evidence="6">
    <location>
        <begin position="31"/>
        <end position="101"/>
    </location>
</feature>
<dbReference type="AlphaFoldDB" id="A0A674JPV8"/>
<keyword evidence="5" id="KW-1015">Disulfide bond</keyword>
<dbReference type="InParanoid" id="A0A674JPV8"/>
<evidence type="ECO:0000256" key="3">
    <source>
        <dbReference type="ARBA" id="ARBA00022729"/>
    </source>
</evidence>
<reference evidence="7" key="1">
    <citation type="submission" date="2025-08" db="UniProtKB">
        <authorList>
            <consortium name="Ensembl"/>
        </authorList>
    </citation>
    <scope>IDENTIFICATION</scope>
</reference>
<accession>A0A674JPV8</accession>
<keyword evidence="8" id="KW-1185">Reference proteome</keyword>
<dbReference type="GO" id="GO:0004888">
    <property type="term" value="F:transmembrane signaling receptor activity"/>
    <property type="evidence" value="ECO:0007669"/>
    <property type="project" value="TreeGrafter"/>
</dbReference>
<evidence type="ECO:0000313" key="7">
    <source>
        <dbReference type="Ensembl" id="ENSTMTP00000022748.1"/>
    </source>
</evidence>
<dbReference type="Pfam" id="PF07686">
    <property type="entry name" value="V-set"/>
    <property type="match status" value="1"/>
</dbReference>
<evidence type="ECO:0000256" key="4">
    <source>
        <dbReference type="ARBA" id="ARBA00023136"/>
    </source>
</evidence>
<dbReference type="InterPro" id="IPR007110">
    <property type="entry name" value="Ig-like_dom"/>
</dbReference>
<dbReference type="InterPro" id="IPR050671">
    <property type="entry name" value="CD300_family_receptors"/>
</dbReference>
<dbReference type="SUPFAM" id="SSF48726">
    <property type="entry name" value="Immunoglobulin"/>
    <property type="match status" value="1"/>
</dbReference>
<dbReference type="GeneTree" id="ENSGT00940000154332"/>
<sequence length="252" mass="27323">NPLRASLRRLPFKRREAKGLTGPGEVGRPLGESVSVQCQYHERYQGNRKYWCRGTVWRSCHTAVKTTGSEGRVSITDNHTTRTFTVTMENLTLEDAGIYWCGINIKGGGDPYFLVNVTVLPAEAQVSWAGGREAASGYRAPTNFSLWVLQPWSTYVEVQERMRGVGSSWEVLTTGNSRPVAQQGSGRLPACMPWLHTTPGSSPLLTWGGEQCLHVRCPQAPSSRPMGAAGTVLTAGAAHGAAPLPGAAETWQ</sequence>
<dbReference type="SMART" id="SM00409">
    <property type="entry name" value="IG"/>
    <property type="match status" value="1"/>
</dbReference>
<organism evidence="7 8">
    <name type="scientific">Terrapene triunguis</name>
    <name type="common">Three-toed box turtle</name>
    <dbReference type="NCBI Taxonomy" id="2587831"/>
    <lineage>
        <taxon>Eukaryota</taxon>
        <taxon>Metazoa</taxon>
        <taxon>Chordata</taxon>
        <taxon>Craniata</taxon>
        <taxon>Vertebrata</taxon>
        <taxon>Euteleostomi</taxon>
        <taxon>Archelosauria</taxon>
        <taxon>Testudinata</taxon>
        <taxon>Testudines</taxon>
        <taxon>Cryptodira</taxon>
        <taxon>Durocryptodira</taxon>
        <taxon>Testudinoidea</taxon>
        <taxon>Emydidae</taxon>
        <taxon>Terrapene</taxon>
    </lineage>
</organism>